<evidence type="ECO:0000256" key="4">
    <source>
        <dbReference type="ARBA" id="ARBA00022695"/>
    </source>
</evidence>
<dbReference type="PROSITE" id="PS00718">
    <property type="entry name" value="SIGMA54_2"/>
    <property type="match status" value="1"/>
</dbReference>
<dbReference type="EMBL" id="WKKF01000002">
    <property type="protein sequence ID" value="MRX54406.1"/>
    <property type="molecule type" value="Genomic_DNA"/>
</dbReference>
<dbReference type="GO" id="GO:0016779">
    <property type="term" value="F:nucleotidyltransferase activity"/>
    <property type="evidence" value="ECO:0007669"/>
    <property type="project" value="UniProtKB-KW"/>
</dbReference>
<sequence length="439" mass="50274">MDMKVGLFQEQSLKLNMTQELKQAITLLQYSSMELASYIEDLTLENPLIELKEKPESGVLYHTSSRTKMTSSSKNSDMIENVSSLGTTLQQHLEAQLLGMKLTPSEKRTLHILIQALDPNGYIEADLSVLSDKFNLSADELNQQLTVLQKLDPAGVGARNLQECISIQLARLPKRNKTAELIVNDYFYLFAEKSWKELAKKTKLDLKEIQNVQDFIKTLHPRPGLAYHHVHDNYIVPELTVAKVHGEWQVMYNDDISPKVAVNSAYESNFSSIEDSEVKHYLSAKLNQCRWLIKTLNQRKETMMKVMKEIVRRQTDFFEKGELFMKPLTLKVIADAIEVHESTVSRTVREKYVQTPHGLYELKFFFSNGLEQSSQEITSSTVKTIIEQMIEKEDKLAPLSDQKIVSKLAVDHQIDVSRRTVAKYRDQLGIASSSARKRY</sequence>
<gene>
    <name evidence="11" type="primary">rpoN</name>
    <name evidence="11" type="ORF">GJU41_10515</name>
</gene>
<dbReference type="InterPro" id="IPR038709">
    <property type="entry name" value="RpoN_core-bd_sf"/>
</dbReference>
<dbReference type="Gene3D" id="1.10.10.60">
    <property type="entry name" value="Homeodomain-like"/>
    <property type="match status" value="1"/>
</dbReference>
<evidence type="ECO:0000256" key="6">
    <source>
        <dbReference type="ARBA" id="ARBA00023082"/>
    </source>
</evidence>
<keyword evidence="4" id="KW-0548">Nucleotidyltransferase</keyword>
<dbReference type="GO" id="GO:0003677">
    <property type="term" value="F:DNA binding"/>
    <property type="evidence" value="ECO:0007669"/>
    <property type="project" value="UniProtKB-KW"/>
</dbReference>
<reference evidence="11 12" key="1">
    <citation type="submission" date="2019-11" db="EMBL/GenBank/DDBJ databases">
        <title>Bacillus idriensis genome.</title>
        <authorList>
            <person name="Konopka E.N."/>
            <person name="Newman J.D."/>
        </authorList>
    </citation>
    <scope>NUCLEOTIDE SEQUENCE [LARGE SCALE GENOMIC DNA]</scope>
    <source>
        <strain evidence="11 12">DSM 19097</strain>
    </source>
</reference>
<dbReference type="GO" id="GO:0016987">
    <property type="term" value="F:sigma factor activity"/>
    <property type="evidence" value="ECO:0007669"/>
    <property type="project" value="UniProtKB-KW"/>
</dbReference>
<comment type="similarity">
    <text evidence="1">Belongs to the sigma-54 factor family.</text>
</comment>
<comment type="caution">
    <text evidence="11">The sequence shown here is derived from an EMBL/GenBank/DDBJ whole genome shotgun (WGS) entry which is preliminary data.</text>
</comment>
<dbReference type="Pfam" id="PF04552">
    <property type="entry name" value="Sigma54_DBD"/>
    <property type="match status" value="1"/>
</dbReference>
<dbReference type="PANTHER" id="PTHR32248">
    <property type="entry name" value="RNA POLYMERASE SIGMA-54 FACTOR"/>
    <property type="match status" value="1"/>
</dbReference>
<keyword evidence="2" id="KW-0240">DNA-directed RNA polymerase</keyword>
<evidence type="ECO:0000256" key="7">
    <source>
        <dbReference type="ARBA" id="ARBA00023125"/>
    </source>
</evidence>
<dbReference type="PROSITE" id="PS50044">
    <property type="entry name" value="SIGMA54_3"/>
    <property type="match status" value="1"/>
</dbReference>
<evidence type="ECO:0000256" key="8">
    <source>
        <dbReference type="ARBA" id="ARBA00023163"/>
    </source>
</evidence>
<keyword evidence="7" id="KW-0238">DNA-binding</keyword>
<dbReference type="Pfam" id="PF04963">
    <property type="entry name" value="Sigma54_CBD"/>
    <property type="match status" value="1"/>
</dbReference>
<evidence type="ECO:0000313" key="12">
    <source>
        <dbReference type="Proteomes" id="UP000441585"/>
    </source>
</evidence>
<dbReference type="Proteomes" id="UP000441585">
    <property type="component" value="Unassembled WGS sequence"/>
</dbReference>
<dbReference type="InterPro" id="IPR000394">
    <property type="entry name" value="RNA_pol_sigma_54"/>
</dbReference>
<feature type="domain" description="RNA polymerase sigma factor 54 core-binding" evidence="10">
    <location>
        <begin position="79"/>
        <end position="266"/>
    </location>
</feature>
<keyword evidence="8" id="KW-0804">Transcription</keyword>
<evidence type="ECO:0000259" key="9">
    <source>
        <dbReference type="Pfam" id="PF04552"/>
    </source>
</evidence>
<evidence type="ECO:0000256" key="3">
    <source>
        <dbReference type="ARBA" id="ARBA00022679"/>
    </source>
</evidence>
<dbReference type="InterPro" id="IPR007634">
    <property type="entry name" value="RNA_pol_sigma_54_DNA-bd"/>
</dbReference>
<feature type="domain" description="RNA polymerase sigma factor 54 DNA-binding" evidence="9">
    <location>
        <begin position="280"/>
        <end position="438"/>
    </location>
</feature>
<dbReference type="Pfam" id="PF00309">
    <property type="entry name" value="Sigma54_AID"/>
    <property type="match status" value="1"/>
</dbReference>
<name>A0A6I2MBN4_9BACI</name>
<dbReference type="InterPro" id="IPR007046">
    <property type="entry name" value="RNA_pol_sigma_54_core-bd"/>
</dbReference>
<dbReference type="PANTHER" id="PTHR32248:SF4">
    <property type="entry name" value="RNA POLYMERASE SIGMA-54 FACTOR"/>
    <property type="match status" value="1"/>
</dbReference>
<dbReference type="Gene3D" id="1.10.10.1330">
    <property type="entry name" value="RNA polymerase sigma-54 factor, core-binding domain"/>
    <property type="match status" value="1"/>
</dbReference>
<keyword evidence="12" id="KW-1185">Reference proteome</keyword>
<dbReference type="PROSITE" id="PS00717">
    <property type="entry name" value="SIGMA54_1"/>
    <property type="match status" value="1"/>
</dbReference>
<protein>
    <submittedName>
        <fullName evidence="11">RNA polymerase factor sigma-54</fullName>
    </submittedName>
</protein>
<dbReference type="NCBIfam" id="TIGR02395">
    <property type="entry name" value="rpoN_sigma"/>
    <property type="match status" value="1"/>
</dbReference>
<dbReference type="GO" id="GO:0000428">
    <property type="term" value="C:DNA-directed RNA polymerase complex"/>
    <property type="evidence" value="ECO:0007669"/>
    <property type="project" value="UniProtKB-KW"/>
</dbReference>
<dbReference type="PRINTS" id="PR00045">
    <property type="entry name" value="SIGMA54FCT"/>
</dbReference>
<evidence type="ECO:0000259" key="10">
    <source>
        <dbReference type="Pfam" id="PF04963"/>
    </source>
</evidence>
<dbReference type="GO" id="GO:0006352">
    <property type="term" value="P:DNA-templated transcription initiation"/>
    <property type="evidence" value="ECO:0007669"/>
    <property type="project" value="InterPro"/>
</dbReference>
<keyword evidence="6" id="KW-0731">Sigma factor</keyword>
<evidence type="ECO:0000313" key="11">
    <source>
        <dbReference type="EMBL" id="MRX54406.1"/>
    </source>
</evidence>
<dbReference type="PIRSF" id="PIRSF000774">
    <property type="entry name" value="RpoN"/>
    <property type="match status" value="1"/>
</dbReference>
<dbReference type="GO" id="GO:0001216">
    <property type="term" value="F:DNA-binding transcription activator activity"/>
    <property type="evidence" value="ECO:0007669"/>
    <property type="project" value="InterPro"/>
</dbReference>
<evidence type="ECO:0000256" key="1">
    <source>
        <dbReference type="ARBA" id="ARBA00008798"/>
    </source>
</evidence>
<dbReference type="AlphaFoldDB" id="A0A6I2MBN4"/>
<proteinExistence type="inferred from homology"/>
<keyword evidence="3" id="KW-0808">Transferase</keyword>
<dbReference type="RefSeq" id="WP_070878070.1">
    <property type="nucleotide sequence ID" value="NZ_CAJFZX010000012.1"/>
</dbReference>
<organism evidence="11 12">
    <name type="scientific">Metabacillus idriensis</name>
    <dbReference type="NCBI Taxonomy" id="324768"/>
    <lineage>
        <taxon>Bacteria</taxon>
        <taxon>Bacillati</taxon>
        <taxon>Bacillota</taxon>
        <taxon>Bacilli</taxon>
        <taxon>Bacillales</taxon>
        <taxon>Bacillaceae</taxon>
        <taxon>Metabacillus</taxon>
    </lineage>
</organism>
<accession>A0A6I2MBN4</accession>
<evidence type="ECO:0000256" key="2">
    <source>
        <dbReference type="ARBA" id="ARBA00022478"/>
    </source>
</evidence>
<evidence type="ECO:0000256" key="5">
    <source>
        <dbReference type="ARBA" id="ARBA00023015"/>
    </source>
</evidence>
<keyword evidence="5" id="KW-0805">Transcription regulation</keyword>